<comment type="subcellular location">
    <subcellularLocation>
        <location evidence="1">Membrane</location>
        <topology evidence="1">Multi-pass membrane protein</topology>
    </subcellularLocation>
</comment>
<feature type="transmembrane region" description="Helical" evidence="7">
    <location>
        <begin position="222"/>
        <end position="240"/>
    </location>
</feature>
<keyword evidence="4" id="KW-0769">Symport</keyword>
<dbReference type="SUPFAM" id="SSF103473">
    <property type="entry name" value="MFS general substrate transporter"/>
    <property type="match status" value="1"/>
</dbReference>
<dbReference type="InterPro" id="IPR020846">
    <property type="entry name" value="MFS_dom"/>
</dbReference>
<name>W8BWB5_CERCA</name>
<keyword evidence="3 7" id="KW-0812">Transmembrane</keyword>
<dbReference type="KEGG" id="ccat:101450233"/>
<evidence type="ECO:0000256" key="2">
    <source>
        <dbReference type="ARBA" id="ARBA00022448"/>
    </source>
</evidence>
<reference evidence="9" key="3">
    <citation type="submission" date="2020-11" db="EMBL/GenBank/DDBJ databases">
        <authorList>
            <person name="Whitehead M."/>
        </authorList>
    </citation>
    <scope>NUCLEOTIDE SEQUENCE</scope>
    <source>
        <strain evidence="9">EGII</strain>
    </source>
</reference>
<dbReference type="Proteomes" id="UP000606786">
    <property type="component" value="Unassembled WGS sequence"/>
</dbReference>
<feature type="transmembrane region" description="Helical" evidence="7">
    <location>
        <begin position="157"/>
        <end position="181"/>
    </location>
</feature>
<protein>
    <submittedName>
        <fullName evidence="9">(Mediterranean fruit fly) hypothetical protein</fullName>
    </submittedName>
    <submittedName>
        <fullName evidence="10">Sialin</fullName>
    </submittedName>
</protein>
<dbReference type="InterPro" id="IPR036259">
    <property type="entry name" value="MFS_trans_sf"/>
</dbReference>
<evidence type="ECO:0000256" key="6">
    <source>
        <dbReference type="ARBA" id="ARBA00023136"/>
    </source>
</evidence>
<feature type="transmembrane region" description="Helical" evidence="7">
    <location>
        <begin position="363"/>
        <end position="381"/>
    </location>
</feature>
<dbReference type="CDD" id="cd17318">
    <property type="entry name" value="MFS_SLC17"/>
    <property type="match status" value="1"/>
</dbReference>
<evidence type="ECO:0000256" key="3">
    <source>
        <dbReference type="ARBA" id="ARBA00022692"/>
    </source>
</evidence>
<dbReference type="AlphaFoldDB" id="W8BWB5"/>
<evidence type="ECO:0000256" key="1">
    <source>
        <dbReference type="ARBA" id="ARBA00004141"/>
    </source>
</evidence>
<reference evidence="10" key="2">
    <citation type="journal article" date="2014" name="BMC Genomics">
        <title>A genomic perspective to assessing quality of mass-reared SIT flies used in Mediterranean fruit fly (Ceratitis capitata) eradication in California.</title>
        <authorList>
            <person name="Calla B."/>
            <person name="Hall B."/>
            <person name="Hou S."/>
            <person name="Geib S.M."/>
        </authorList>
    </citation>
    <scope>NUCLEOTIDE SEQUENCE</scope>
</reference>
<feature type="transmembrane region" description="Helical" evidence="7">
    <location>
        <begin position="455"/>
        <end position="474"/>
    </location>
</feature>
<evidence type="ECO:0000259" key="8">
    <source>
        <dbReference type="PROSITE" id="PS50850"/>
    </source>
</evidence>
<dbReference type="InterPro" id="IPR011701">
    <property type="entry name" value="MFS"/>
</dbReference>
<feature type="transmembrane region" description="Helical" evidence="7">
    <location>
        <begin position="129"/>
        <end position="151"/>
    </location>
</feature>
<dbReference type="Pfam" id="PF07690">
    <property type="entry name" value="MFS_1"/>
    <property type="match status" value="1"/>
</dbReference>
<feature type="transmembrane region" description="Helical" evidence="7">
    <location>
        <begin position="20"/>
        <end position="40"/>
    </location>
</feature>
<dbReference type="GO" id="GO:0016020">
    <property type="term" value="C:membrane"/>
    <property type="evidence" value="ECO:0007669"/>
    <property type="project" value="UniProtKB-SubCell"/>
</dbReference>
<organism evidence="10">
    <name type="scientific">Ceratitis capitata</name>
    <name type="common">Mediterranean fruit fly</name>
    <name type="synonym">Tephritis capitata</name>
    <dbReference type="NCBI Taxonomy" id="7213"/>
    <lineage>
        <taxon>Eukaryota</taxon>
        <taxon>Metazoa</taxon>
        <taxon>Ecdysozoa</taxon>
        <taxon>Arthropoda</taxon>
        <taxon>Hexapoda</taxon>
        <taxon>Insecta</taxon>
        <taxon>Pterygota</taxon>
        <taxon>Neoptera</taxon>
        <taxon>Endopterygota</taxon>
        <taxon>Diptera</taxon>
        <taxon>Brachycera</taxon>
        <taxon>Muscomorpha</taxon>
        <taxon>Tephritoidea</taxon>
        <taxon>Tephritidae</taxon>
        <taxon>Ceratitis</taxon>
        <taxon>Ceratitis</taxon>
    </lineage>
</organism>
<dbReference type="PROSITE" id="PS50850">
    <property type="entry name" value="MFS"/>
    <property type="match status" value="1"/>
</dbReference>
<evidence type="ECO:0000256" key="4">
    <source>
        <dbReference type="ARBA" id="ARBA00022847"/>
    </source>
</evidence>
<dbReference type="FunFam" id="1.20.1250.20:FF:000003">
    <property type="entry name" value="Solute carrier family 17 member 3"/>
    <property type="match status" value="1"/>
</dbReference>
<dbReference type="PANTHER" id="PTHR11662:SF457">
    <property type="entry name" value="MAJOR FACILITATOR SUPERFAMILY TRANSPORTER 3"/>
    <property type="match status" value="1"/>
</dbReference>
<accession>W8BWB5</accession>
<dbReference type="PANTHER" id="PTHR11662">
    <property type="entry name" value="SOLUTE CARRIER FAMILY 17"/>
    <property type="match status" value="1"/>
</dbReference>
<dbReference type="EMBL" id="CAJHJT010000012">
    <property type="protein sequence ID" value="CAD6998440.1"/>
    <property type="molecule type" value="Genomic_DNA"/>
</dbReference>
<evidence type="ECO:0000313" key="9">
    <source>
        <dbReference type="EMBL" id="CAD6998440.1"/>
    </source>
</evidence>
<evidence type="ECO:0000256" key="5">
    <source>
        <dbReference type="ARBA" id="ARBA00022989"/>
    </source>
</evidence>
<evidence type="ECO:0000313" key="10">
    <source>
        <dbReference type="EMBL" id="JAC05611.1"/>
    </source>
</evidence>
<gene>
    <name evidence="10" type="primary">S17A5</name>
    <name evidence="9" type="ORF">CCAP1982_LOCUS7039</name>
</gene>
<dbReference type="EMBL" id="GAMC01000945">
    <property type="protein sequence ID" value="JAC05611.1"/>
    <property type="molecule type" value="mRNA"/>
</dbReference>
<feature type="domain" description="Major facilitator superfamily (MFS) profile" evidence="8">
    <location>
        <begin position="38"/>
        <end position="479"/>
    </location>
</feature>
<feature type="transmembrane region" description="Helical" evidence="7">
    <location>
        <begin position="324"/>
        <end position="342"/>
    </location>
</feature>
<evidence type="ECO:0000313" key="11">
    <source>
        <dbReference type="Proteomes" id="UP000606786"/>
    </source>
</evidence>
<dbReference type="InterPro" id="IPR050382">
    <property type="entry name" value="MFS_Na/Anion_cotransporter"/>
</dbReference>
<dbReference type="GO" id="GO:0015293">
    <property type="term" value="F:symporter activity"/>
    <property type="evidence" value="ECO:0007669"/>
    <property type="project" value="UniProtKB-KW"/>
</dbReference>
<proteinExistence type="evidence at transcript level"/>
<keyword evidence="5 7" id="KW-1133">Transmembrane helix</keyword>
<feature type="transmembrane region" description="Helical" evidence="7">
    <location>
        <begin position="193"/>
        <end position="216"/>
    </location>
</feature>
<evidence type="ECO:0000256" key="7">
    <source>
        <dbReference type="SAM" id="Phobius"/>
    </source>
</evidence>
<feature type="transmembrane region" description="Helical" evidence="7">
    <location>
        <begin position="281"/>
        <end position="304"/>
    </location>
</feature>
<keyword evidence="2" id="KW-0813">Transport</keyword>
<keyword evidence="6 7" id="KW-0472">Membrane</keyword>
<dbReference type="OrthoDB" id="2985014at2759"/>
<feature type="transmembrane region" description="Helical" evidence="7">
    <location>
        <begin position="419"/>
        <end position="443"/>
    </location>
</feature>
<dbReference type="Gene3D" id="1.20.1250.20">
    <property type="entry name" value="MFS general substrate transporter like domains"/>
    <property type="match status" value="1"/>
</dbReference>
<dbReference type="GO" id="GO:0006820">
    <property type="term" value="P:monoatomic anion transport"/>
    <property type="evidence" value="ECO:0007669"/>
    <property type="project" value="TreeGrafter"/>
</dbReference>
<reference evidence="10" key="1">
    <citation type="submission" date="2013-07" db="EMBL/GenBank/DDBJ databases">
        <authorList>
            <person name="Geib S."/>
        </authorList>
    </citation>
    <scope>NUCLEOTIDE SEQUENCE</scope>
</reference>
<keyword evidence="11" id="KW-1185">Reference proteome</keyword>
<sequence length="506" mass="55166">MAKEIPAKGSILGKYVPARYILAVLGSCGMAIIYGLKVNLSVAMVAMLNHTAIEKIHNSSHPVYNLSSIAPSQEEVCSSPGGTAGGKPEDGPFEWNEAIQGTLLSCYFWGYLVSQMPSAQIAEKFSAKWVMFFSVGINVIATLLTPVMTNIHYAGLIVMRVLEGMGGGATFPAMHCMIAAWAPPNERSVMSTIIYVGTSFGTAISILLAGVLSSKWGWESVFYWMGGLSAVWMSLWMFLIQDNPNKQRFISPEERQMITSQLGTENTAANEKHPPVPWKKVLTSVPFWAILIAHCCSNWGWYMFLIEIPFYMKQVLKFDVTSNAKFSALPYFPMLILSIILGKTLDTLKAKGKITTTTARKTATSICTIIPGICLLALCYISCAHTAAVVIMTIGVIGMGGMFSGFLSNHIDIAPNYAGTLVAITNTAATIPGIIVPLFVGVITTNNQTIGAWRIIFYVTIVLFAIEFLVFVIFGSGEEQSWNKIDKKETRDEATPLKVQSVKDGV</sequence>